<evidence type="ECO:0000256" key="1">
    <source>
        <dbReference type="ARBA" id="ARBA00008553"/>
    </source>
</evidence>
<dbReference type="PIRSF" id="PIRSF002161">
    <property type="entry name" value="Ribosomal_L5"/>
    <property type="match status" value="1"/>
</dbReference>
<keyword evidence="3 5" id="KW-0687">Ribonucleoprotein</keyword>
<dbReference type="Pfam" id="PF00673">
    <property type="entry name" value="Ribosomal_L5_C"/>
    <property type="match status" value="1"/>
</dbReference>
<keyword evidence="5" id="KW-0694">RNA-binding</keyword>
<dbReference type="GO" id="GO:0000049">
    <property type="term" value="F:tRNA binding"/>
    <property type="evidence" value="ECO:0007669"/>
    <property type="project" value="UniProtKB-UniRule"/>
</dbReference>
<dbReference type="FunFam" id="3.30.1440.10:FF:000001">
    <property type="entry name" value="50S ribosomal protein L5"/>
    <property type="match status" value="1"/>
</dbReference>
<dbReference type="GO" id="GO:0006412">
    <property type="term" value="P:translation"/>
    <property type="evidence" value="ECO:0007669"/>
    <property type="project" value="UniProtKB-UniRule"/>
</dbReference>
<comment type="similarity">
    <text evidence="1 5 6">Belongs to the universal ribosomal protein uL5 family.</text>
</comment>
<dbReference type="InterPro" id="IPR031309">
    <property type="entry name" value="Ribosomal_uL5_C"/>
</dbReference>
<dbReference type="SUPFAM" id="SSF55282">
    <property type="entry name" value="RL5-like"/>
    <property type="match status" value="1"/>
</dbReference>
<accession>A0A1G1V9M8</accession>
<evidence type="ECO:0000256" key="4">
    <source>
        <dbReference type="ARBA" id="ARBA00035245"/>
    </source>
</evidence>
<dbReference type="InterPro" id="IPR002132">
    <property type="entry name" value="Ribosomal_uL5"/>
</dbReference>
<dbReference type="STRING" id="1797517.A3F61_03495"/>
<feature type="domain" description="Large ribosomal subunit protein uL5 C-terminal" evidence="8">
    <location>
        <begin position="84"/>
        <end position="176"/>
    </location>
</feature>
<dbReference type="InterPro" id="IPR020930">
    <property type="entry name" value="Ribosomal_uL5_bac-type"/>
</dbReference>
<dbReference type="Pfam" id="PF00281">
    <property type="entry name" value="Ribosomal_L5"/>
    <property type="match status" value="1"/>
</dbReference>
<dbReference type="InterPro" id="IPR031310">
    <property type="entry name" value="Ribosomal_uL5_N"/>
</dbReference>
<dbReference type="GO" id="GO:0005840">
    <property type="term" value="C:ribosome"/>
    <property type="evidence" value="ECO:0007669"/>
    <property type="project" value="UniProtKB-KW"/>
</dbReference>
<dbReference type="AlphaFoldDB" id="A0A1G1V9M8"/>
<dbReference type="PANTHER" id="PTHR11994">
    <property type="entry name" value="60S RIBOSOMAL PROTEIN L11-RELATED"/>
    <property type="match status" value="1"/>
</dbReference>
<keyword evidence="5" id="KW-0820">tRNA-binding</keyword>
<protein>
    <recommendedName>
        <fullName evidence="4 5">Large ribosomal subunit protein uL5</fullName>
    </recommendedName>
</protein>
<evidence type="ECO:0000256" key="6">
    <source>
        <dbReference type="RuleBase" id="RU003930"/>
    </source>
</evidence>
<reference evidence="9 10" key="1">
    <citation type="journal article" date="2016" name="Nat. Commun.">
        <title>Thousands of microbial genomes shed light on interconnected biogeochemical processes in an aquifer system.</title>
        <authorList>
            <person name="Anantharaman K."/>
            <person name="Brown C.T."/>
            <person name="Hug L.A."/>
            <person name="Sharon I."/>
            <person name="Castelle C.J."/>
            <person name="Probst A.J."/>
            <person name="Thomas B.C."/>
            <person name="Singh A."/>
            <person name="Wilkins M.J."/>
            <person name="Karaoz U."/>
            <person name="Brodie E.L."/>
            <person name="Williams K.H."/>
            <person name="Hubbard S.S."/>
            <person name="Banfield J.F."/>
        </authorList>
    </citation>
    <scope>NUCLEOTIDE SEQUENCE [LARGE SCALE GENOMIC DNA]</scope>
</reference>
<dbReference type="EMBL" id="MHCA01000027">
    <property type="protein sequence ID" value="OGY12076.1"/>
    <property type="molecule type" value="Genomic_DNA"/>
</dbReference>
<dbReference type="GO" id="GO:1990904">
    <property type="term" value="C:ribonucleoprotein complex"/>
    <property type="evidence" value="ECO:0007669"/>
    <property type="project" value="UniProtKB-KW"/>
</dbReference>
<keyword evidence="2 5" id="KW-0689">Ribosomal protein</keyword>
<dbReference type="GO" id="GO:0003735">
    <property type="term" value="F:structural constituent of ribosome"/>
    <property type="evidence" value="ECO:0007669"/>
    <property type="project" value="InterPro"/>
</dbReference>
<dbReference type="Gene3D" id="3.30.1440.10">
    <property type="match status" value="1"/>
</dbReference>
<comment type="function">
    <text evidence="5">This is 1 of the proteins that bind and probably mediate the attachment of the 5S RNA into the large ribosomal subunit, where it forms part of the central protuberance. In the 70S ribosome it contacts protein S13 of the 30S subunit (bridge B1b), connecting the 2 subunits; this bridge is implicated in subunit movement. Contacts the P site tRNA; the 5S rRNA and some of its associated proteins might help stabilize positioning of ribosome-bound tRNAs.</text>
</comment>
<comment type="caution">
    <text evidence="9">The sequence shown here is derived from an EMBL/GenBank/DDBJ whole genome shotgun (WGS) entry which is preliminary data.</text>
</comment>
<evidence type="ECO:0000313" key="10">
    <source>
        <dbReference type="Proteomes" id="UP000178272"/>
    </source>
</evidence>
<evidence type="ECO:0000256" key="3">
    <source>
        <dbReference type="ARBA" id="ARBA00023274"/>
    </source>
</evidence>
<evidence type="ECO:0000256" key="5">
    <source>
        <dbReference type="HAMAP-Rule" id="MF_01333"/>
    </source>
</evidence>
<dbReference type="HAMAP" id="MF_01333_B">
    <property type="entry name" value="Ribosomal_uL5_B"/>
    <property type="match status" value="1"/>
</dbReference>
<evidence type="ECO:0000259" key="7">
    <source>
        <dbReference type="Pfam" id="PF00281"/>
    </source>
</evidence>
<feature type="domain" description="Large ribosomal subunit protein uL5 N-terminal" evidence="7">
    <location>
        <begin position="23"/>
        <end position="79"/>
    </location>
</feature>
<organism evidence="9 10">
    <name type="scientific">Candidatus Blackburnbacteria bacterium RIFCSPHIGHO2_12_FULL_41_13b</name>
    <dbReference type="NCBI Taxonomy" id="1797517"/>
    <lineage>
        <taxon>Bacteria</taxon>
        <taxon>Candidatus Blackburniibacteriota</taxon>
    </lineage>
</organism>
<evidence type="ECO:0000259" key="8">
    <source>
        <dbReference type="Pfam" id="PF00673"/>
    </source>
</evidence>
<gene>
    <name evidence="5" type="primary">rplE</name>
    <name evidence="9" type="ORF">A3F61_03495</name>
</gene>
<dbReference type="InterPro" id="IPR022803">
    <property type="entry name" value="Ribosomal_uL5_dom_sf"/>
</dbReference>
<keyword evidence="5" id="KW-0699">rRNA-binding</keyword>
<evidence type="ECO:0000256" key="2">
    <source>
        <dbReference type="ARBA" id="ARBA00022980"/>
    </source>
</evidence>
<proteinExistence type="inferred from homology"/>
<dbReference type="Proteomes" id="UP000178272">
    <property type="component" value="Unassembled WGS sequence"/>
</dbReference>
<dbReference type="NCBIfam" id="NF000585">
    <property type="entry name" value="PRK00010.1"/>
    <property type="match status" value="1"/>
</dbReference>
<evidence type="ECO:0000313" key="9">
    <source>
        <dbReference type="EMBL" id="OGY12076.1"/>
    </source>
</evidence>
<name>A0A1G1V9M8_9BACT</name>
<sequence>MSLVQTYQEKVMPKLKEEFSLVNSLAVPKVEKVVINMGIGAARDSEEDQKSILEELGLVAGQKPNLRQARKSIAGFGIRRGQVVGAAVTLRGRKMYDFLQKLFNIVLPRLRDFRGVSKKSFDTNGNYTLGMTEHSVFPEIDLGKVNKVRSLEVTIVTSTRDREKAERLLEELGMPFEKGEERNK</sequence>
<dbReference type="GO" id="GO:0019843">
    <property type="term" value="F:rRNA binding"/>
    <property type="evidence" value="ECO:0007669"/>
    <property type="project" value="UniProtKB-UniRule"/>
</dbReference>
<comment type="subunit">
    <text evidence="5">Part of the 50S ribosomal subunit; part of the 5S rRNA/L5/L18/L25 subcomplex. Contacts the 5S rRNA and the P site tRNA. Forms a bridge to the 30S subunit in the 70S ribosome.</text>
</comment>